<keyword evidence="3" id="KW-1185">Reference proteome</keyword>
<comment type="caution">
    <text evidence="2">The sequence shown here is derived from an EMBL/GenBank/DDBJ whole genome shotgun (WGS) entry which is preliminary data.</text>
</comment>
<evidence type="ECO:0000313" key="2">
    <source>
        <dbReference type="EMBL" id="GMN59643.1"/>
    </source>
</evidence>
<dbReference type="EMBL" id="BTGU01000089">
    <property type="protein sequence ID" value="GMN59643.1"/>
    <property type="molecule type" value="Genomic_DNA"/>
</dbReference>
<organism evidence="2 3">
    <name type="scientific">Ficus carica</name>
    <name type="common">Common fig</name>
    <dbReference type="NCBI Taxonomy" id="3494"/>
    <lineage>
        <taxon>Eukaryota</taxon>
        <taxon>Viridiplantae</taxon>
        <taxon>Streptophyta</taxon>
        <taxon>Embryophyta</taxon>
        <taxon>Tracheophyta</taxon>
        <taxon>Spermatophyta</taxon>
        <taxon>Magnoliopsida</taxon>
        <taxon>eudicotyledons</taxon>
        <taxon>Gunneridae</taxon>
        <taxon>Pentapetalae</taxon>
        <taxon>rosids</taxon>
        <taxon>fabids</taxon>
        <taxon>Rosales</taxon>
        <taxon>Moraceae</taxon>
        <taxon>Ficeae</taxon>
        <taxon>Ficus</taxon>
    </lineage>
</organism>
<evidence type="ECO:0000313" key="3">
    <source>
        <dbReference type="Proteomes" id="UP001187192"/>
    </source>
</evidence>
<evidence type="ECO:0000256" key="1">
    <source>
        <dbReference type="SAM" id="MobiDB-lite"/>
    </source>
</evidence>
<name>A0AA88IWZ9_FICCA</name>
<dbReference type="Proteomes" id="UP001187192">
    <property type="component" value="Unassembled WGS sequence"/>
</dbReference>
<dbReference type="AlphaFoldDB" id="A0AA88IWZ9"/>
<gene>
    <name evidence="2" type="ORF">TIFTF001_028739</name>
</gene>
<feature type="compositionally biased region" description="Basic and acidic residues" evidence="1">
    <location>
        <begin position="17"/>
        <end position="31"/>
    </location>
</feature>
<proteinExistence type="predicted"/>
<protein>
    <submittedName>
        <fullName evidence="2">Uncharacterized protein</fullName>
    </submittedName>
</protein>
<sequence length="66" mass="7053">MEAMARASSVESTSCVEKNDNNNGDSRDDNRSQLPSLITEKRVKGAKTSSPTTVIDNTIALSPVTL</sequence>
<feature type="region of interest" description="Disordered" evidence="1">
    <location>
        <begin position="1"/>
        <end position="49"/>
    </location>
</feature>
<accession>A0AA88IWZ9</accession>
<reference evidence="2" key="1">
    <citation type="submission" date="2023-07" db="EMBL/GenBank/DDBJ databases">
        <title>draft genome sequence of fig (Ficus carica).</title>
        <authorList>
            <person name="Takahashi T."/>
            <person name="Nishimura K."/>
        </authorList>
    </citation>
    <scope>NUCLEOTIDE SEQUENCE</scope>
</reference>